<comment type="caution">
    <text evidence="2">The sequence shown here is derived from an EMBL/GenBank/DDBJ whole genome shotgun (WGS) entry which is preliminary data.</text>
</comment>
<dbReference type="Pfam" id="PF13585">
    <property type="entry name" value="CHU_C"/>
    <property type="match status" value="1"/>
</dbReference>
<name>A0ABW3CS87_9FLAO</name>
<feature type="chain" id="PRO_5046558006" evidence="1">
    <location>
        <begin position="23"/>
        <end position="1275"/>
    </location>
</feature>
<evidence type="ECO:0000256" key="1">
    <source>
        <dbReference type="SAM" id="SignalP"/>
    </source>
</evidence>
<dbReference type="Gene3D" id="2.60.40.10">
    <property type="entry name" value="Immunoglobulins"/>
    <property type="match status" value="1"/>
</dbReference>
<dbReference type="RefSeq" id="WP_386402264.1">
    <property type="nucleotide sequence ID" value="NZ_JBHTJH010000001.1"/>
</dbReference>
<sequence length="1275" mass="139415">MGHRIIICAISFFLLFLYQSFAQDCENSIPFCASSMAPQPFANVVNTPGEGTIGCLNTTPNPTYYFLRIEQAGDLSYSIIQNTDITDDGVIQGTGIDVDFIAWGPFTMPDGQCGILADGCDTNGDGITSPGDCPNNVDNPRYYLGNQDNTNIIDCSYSPAPVETLTIPNAQVGEYYLVLITNFDNQIGEILLQPTNGAPDTDCSIVAGNLGQDQDVCEGDTITLDGTTDNAVNYTWSVDEAPQDGTFVDLASGPTLTTYDITTNVSGTYRVFVEDGSGNSDEDTVEITFFTVPTANSVTSIVLCDGFPNNNTAEFDSSMVESQLVGAQTGVVVSYFDGMGNPLPSPLPNPFTSITQTITARVANAGNLNCFNETTFDLTVEPSPNVTTVADLQECDSDNDGFANTFDTSNVEATVLGSQTGLTIEYFDGAMNSLGSTLPNPMTNWMSDPTGPGGPETITIVLTDPTTSLNCSTTTSFQLIPNPYPVANVPPPFIQCDDTSNDGEAIFVMSDHDPFVLGTQDPNEFTVTYHLDATDAINDVNPLPDNYNYTGGGDTSQTIYVRMENTNNPTCFDASASFTLRLTSTGVVNEPDDIEQCDDGSFNGLEGDGIGQIDFSTLNAEVLNGLDPTEYTVSYHTSEPDADDNINPIIGIYNNPVAYQTETIWVRVQNIDDLDPSLVCYDIGSFDFNVYRMPVANTPMTYQLCDDEAFPDGDGIVTFELGTREAEILLAQDPAFFDISFHDSQEDADLDRDPLNETAYDNTVANSQRIYVRIENVNNTSCYRTTSFLLQVDVQPTAFEVDDVDSCDDTSDVYSNGVQNDGIATLDFGTITPLVLNGQSATDFNVSYHLSPVDAQMNTAPLTNPYSNDVATASTEIFVRIENSVNTNCFDINSFNFTVYPTPLDLRPEDTEALLACDADNPNWNDGFADFDLTQRRTQILSVYTGGPLDGIFRVNFYPREDQAIDGDISFALPDIFTNGMPNGQPLWVRVDNPNFQDCFIVERIEAVVVESPIEPEDLGVEQQAILCLNDGTVEIGVPTLFNPNYSYTWFNPDGSQRPETTSSITLSNTDAQGDYIWRITYNDPSLPASFSGCPRDYVISVRYSNAPVFVPGNEVTIALEIEGAASNTITANIQDADLYTYEYRLDDGPWQSSATFENVRGGEHLVTVRDVDGCLPNAIWGNIFIIDYPRYFTPNGDGYHDVWNFDAISQRPTAKIYLFDRYGKLLKQLSPLSGGWDGTINGQPLPANDYWFKVMYPKEDGTIQEVKGHFTLKR</sequence>
<keyword evidence="1" id="KW-0732">Signal</keyword>
<protein>
    <submittedName>
        <fullName evidence="2">T9SS type B sorting domain-containing protein</fullName>
    </submittedName>
</protein>
<gene>
    <name evidence="2" type="ORF">ACFQ1M_00380</name>
</gene>
<dbReference type="NCBIfam" id="TIGR04131">
    <property type="entry name" value="Bac_Flav_CTERM"/>
    <property type="match status" value="1"/>
</dbReference>
<keyword evidence="3" id="KW-1185">Reference proteome</keyword>
<dbReference type="InterPro" id="IPR026341">
    <property type="entry name" value="T9SS_type_B"/>
</dbReference>
<organism evidence="2 3">
    <name type="scientific">Sungkyunkwania multivorans</name>
    <dbReference type="NCBI Taxonomy" id="1173618"/>
    <lineage>
        <taxon>Bacteria</taxon>
        <taxon>Pseudomonadati</taxon>
        <taxon>Bacteroidota</taxon>
        <taxon>Flavobacteriia</taxon>
        <taxon>Flavobacteriales</taxon>
        <taxon>Flavobacteriaceae</taxon>
        <taxon>Sungkyunkwania</taxon>
    </lineage>
</organism>
<evidence type="ECO:0000313" key="2">
    <source>
        <dbReference type="EMBL" id="MFD0860645.1"/>
    </source>
</evidence>
<accession>A0ABW3CS87</accession>
<feature type="signal peptide" evidence="1">
    <location>
        <begin position="1"/>
        <end position="22"/>
    </location>
</feature>
<reference evidence="3" key="1">
    <citation type="journal article" date="2019" name="Int. J. Syst. Evol. Microbiol.">
        <title>The Global Catalogue of Microorganisms (GCM) 10K type strain sequencing project: providing services to taxonomists for standard genome sequencing and annotation.</title>
        <authorList>
            <consortium name="The Broad Institute Genomics Platform"/>
            <consortium name="The Broad Institute Genome Sequencing Center for Infectious Disease"/>
            <person name="Wu L."/>
            <person name="Ma J."/>
        </authorList>
    </citation>
    <scope>NUCLEOTIDE SEQUENCE [LARGE SCALE GENOMIC DNA]</scope>
    <source>
        <strain evidence="3">CCUG 62952</strain>
    </source>
</reference>
<dbReference type="InterPro" id="IPR013783">
    <property type="entry name" value="Ig-like_fold"/>
</dbReference>
<evidence type="ECO:0000313" key="3">
    <source>
        <dbReference type="Proteomes" id="UP001596978"/>
    </source>
</evidence>
<proteinExistence type="predicted"/>
<dbReference type="EMBL" id="JBHTJH010000001">
    <property type="protein sequence ID" value="MFD0860645.1"/>
    <property type="molecule type" value="Genomic_DNA"/>
</dbReference>
<dbReference type="Proteomes" id="UP001596978">
    <property type="component" value="Unassembled WGS sequence"/>
</dbReference>